<sequence length="423" mass="43745">MIFRNTSRLACIAIAASSGFSAPVLAQDAPAEDTAPLCEGMAAAWIGDGPEGSDISAADAPLSANLSATARAQGLIAFRVTAESQPLRIEAQSSGDPAITLLTMDGDEIADNDDTPESLNSRIEESVGPGDYCVALRSVGGERIEATLQVGRPDQPALLNESGGGEIAACSPDTEATALAEGALEAGFASGPVSATQDGNATGYYRFTIAEATPVTLRATSAQLDPHVRLFDSNGGLIAENDDADGTDSRLDFPSNLMPGDYCLGVAALSPGVGQISVSAQMLDRDAFLQAAWRRGEIAPPADGAYPVQQIDLASIGQTVVLQDGSAQWFRFQIEAPTVLIVDAYGSLAGVDPKLALFATSGALAGQNDDHGGTTDAKLGPLLLEPGSYNLVLTDVNRIDQPGAPMRPVGLVFDIFERVARPE</sequence>
<gene>
    <name evidence="2" type="ORF">D3P05_03960</name>
</gene>
<evidence type="ECO:0008006" key="4">
    <source>
        <dbReference type="Google" id="ProtNLM"/>
    </source>
</evidence>
<evidence type="ECO:0000256" key="1">
    <source>
        <dbReference type="SAM" id="SignalP"/>
    </source>
</evidence>
<dbReference type="AlphaFoldDB" id="A0A419AAN8"/>
<dbReference type="NCBIfam" id="NF038127">
    <property type="entry name" value="FDP_fam"/>
    <property type="match status" value="1"/>
</dbReference>
<dbReference type="Gene3D" id="2.60.120.380">
    <property type="match status" value="1"/>
</dbReference>
<keyword evidence="3" id="KW-1185">Reference proteome</keyword>
<keyword evidence="1" id="KW-0732">Signal</keyword>
<dbReference type="RefSeq" id="WP_119896883.1">
    <property type="nucleotide sequence ID" value="NZ_QNRC01000015.1"/>
</dbReference>
<comment type="caution">
    <text evidence="2">The sequence shown here is derived from an EMBL/GenBank/DDBJ whole genome shotgun (WGS) entry which is preliminary data.</text>
</comment>
<protein>
    <recommendedName>
        <fullName evidence="4">ABC transporter substrate-binding protein</fullName>
    </recommendedName>
</protein>
<dbReference type="EMBL" id="QZEW01000012">
    <property type="protein sequence ID" value="RJL20129.1"/>
    <property type="molecule type" value="Genomic_DNA"/>
</dbReference>
<organism evidence="2 3">
    <name type="scientific">Paracoccus siganidrum</name>
    <dbReference type="NCBI Taxonomy" id="1276757"/>
    <lineage>
        <taxon>Bacteria</taxon>
        <taxon>Pseudomonadati</taxon>
        <taxon>Pseudomonadota</taxon>
        <taxon>Alphaproteobacteria</taxon>
        <taxon>Rhodobacterales</taxon>
        <taxon>Paracoccaceae</taxon>
        <taxon>Paracoccus</taxon>
    </lineage>
</organism>
<evidence type="ECO:0000313" key="2">
    <source>
        <dbReference type="EMBL" id="RJL20129.1"/>
    </source>
</evidence>
<evidence type="ECO:0000313" key="3">
    <source>
        <dbReference type="Proteomes" id="UP000283587"/>
    </source>
</evidence>
<proteinExistence type="predicted"/>
<dbReference type="OrthoDB" id="7848279at2"/>
<feature type="signal peptide" evidence="1">
    <location>
        <begin position="1"/>
        <end position="26"/>
    </location>
</feature>
<name>A0A419AAN8_9RHOB</name>
<feature type="chain" id="PRO_5019365298" description="ABC transporter substrate-binding protein" evidence="1">
    <location>
        <begin position="27"/>
        <end position="423"/>
    </location>
</feature>
<dbReference type="Proteomes" id="UP000283587">
    <property type="component" value="Unassembled WGS sequence"/>
</dbReference>
<accession>A0A419AAN8</accession>
<reference evidence="3" key="1">
    <citation type="submission" date="2018-09" db="EMBL/GenBank/DDBJ databases">
        <title>Paracoccus onubensis nov. sp. a moderate halophilic bacterium isolated from Gruta de las Maravillas (Aracena, Spain).</title>
        <authorList>
            <person name="Jurado V."/>
            <person name="Gutierrez-Patricio S."/>
            <person name="Gonzalez-Pimentel J.L."/>
            <person name="Miller A.Z."/>
            <person name="Laiz L."/>
            <person name="Saiz-Jimenez C."/>
        </authorList>
    </citation>
    <scope>NUCLEOTIDE SEQUENCE [LARGE SCALE GENOMIC DNA]</scope>
    <source>
        <strain evidence="3">DSM 26381</strain>
    </source>
</reference>